<feature type="active site" description="Proton donor" evidence="6">
    <location>
        <position position="552"/>
    </location>
</feature>
<evidence type="ECO:0000313" key="11">
    <source>
        <dbReference type="Proteomes" id="UP001209229"/>
    </source>
</evidence>
<dbReference type="InterPro" id="IPR013780">
    <property type="entry name" value="Glyco_hydro_b"/>
</dbReference>
<comment type="caution">
    <text evidence="10">The sequence shown here is derived from an EMBL/GenBank/DDBJ whole genome shotgun (WGS) entry which is preliminary data.</text>
</comment>
<dbReference type="Gene3D" id="3.20.20.70">
    <property type="entry name" value="Aldolase class I"/>
    <property type="match status" value="1"/>
</dbReference>
<dbReference type="PIRSF" id="PIRSF005536">
    <property type="entry name" value="Agal"/>
    <property type="match status" value="1"/>
</dbReference>
<gene>
    <name evidence="10" type="ORF">OM075_10235</name>
</gene>
<sequence length="745" mass="85623">METIKNKYLKRIWMSHMMLVFLIFNSAVFSQNKAVIPIHTKETSLVYSVDKNNRLVFQYYGKRIEDIKPFHHQQSYRKLDTDRDLSYEAYPTMGLGNINEPAFAAIQSDGSLNTELAYVGHDMDKSEEGVSHSIIKLKDKVYALEVELHTKAYLSEDVITQWVKIINHQPKAITLKRFYSSFLKVNSESYYLTHFYGPWAGEMQKVEEKIENGIKVIESKKGVRTTQGENASFILSLDHPALENEGECYGGALAWSGNYRLSFQIDEWKNLNVLSGINPFLAEWNLKPEETFTTPEMIYTFSNEGQGKISRNLHRWGRKYGMTGGYETHDIVLNSWEGAYFSFDEKTLTGMMDEAAKIGVEMFVLDDGWFGNKYPRNDDNAGLGDWQTNTKKLPRGLDYLIKHANSKGIKFGLWIEPEMVNPASELAEKHPEWIVQSPGRDKITWRHQLLLDLSNPKVQDFIYNMVDSLLTTHPKIEYIKWDANRHVEQVGSTYLPESEQTHFWVSYTKGLYSIYERIRAKYPNFVIQDCASGGGRLDYGALKYHNEFWASDNTDPLSRIFIQYGTNLIYPPVASASHVSTSPNHQTGRVTPLKFRFDVAMTGRLGMELQPKDIKGEERNFAIDAINNYKQHIRPLVTEGDLYRLISPYDEGGWASQLYVSTDKKTAALFAFSIEPHSRGLFPTIKLNGLDPLKDYTIKEINKNGKIRFWGNEKIFKGEYLMNVGIELQISDQFDSGVFLLTEDK</sequence>
<organism evidence="10 11">
    <name type="scientific">Plebeiibacterium sediminum</name>
    <dbReference type="NCBI Taxonomy" id="2992112"/>
    <lineage>
        <taxon>Bacteria</taxon>
        <taxon>Pseudomonadati</taxon>
        <taxon>Bacteroidota</taxon>
        <taxon>Bacteroidia</taxon>
        <taxon>Marinilabiliales</taxon>
        <taxon>Marinilabiliaceae</taxon>
        <taxon>Plebeiibacterium</taxon>
    </lineage>
</organism>
<evidence type="ECO:0000256" key="7">
    <source>
        <dbReference type="PIRSR" id="PIRSR005536-2"/>
    </source>
</evidence>
<evidence type="ECO:0000256" key="1">
    <source>
        <dbReference type="ARBA" id="ARBA00001255"/>
    </source>
</evidence>
<evidence type="ECO:0000313" key="10">
    <source>
        <dbReference type="EMBL" id="MCW3786846.1"/>
    </source>
</evidence>
<feature type="binding site" evidence="7">
    <location>
        <position position="199"/>
    </location>
    <ligand>
        <name>substrate</name>
    </ligand>
</feature>
<dbReference type="FunFam" id="3.20.20.70:FF:000118">
    <property type="entry name" value="Alpha-galactosidase"/>
    <property type="match status" value="1"/>
</dbReference>
<feature type="binding site" evidence="7">
    <location>
        <begin position="366"/>
        <end position="367"/>
    </location>
    <ligand>
        <name>substrate</name>
    </ligand>
</feature>
<dbReference type="InterPro" id="IPR050985">
    <property type="entry name" value="Alpha-glycosidase_related"/>
</dbReference>
<dbReference type="AlphaFoldDB" id="A0AAE3M4I0"/>
<dbReference type="Proteomes" id="UP001209229">
    <property type="component" value="Unassembled WGS sequence"/>
</dbReference>
<dbReference type="Pfam" id="PF02065">
    <property type="entry name" value="Melibiase"/>
    <property type="match status" value="1"/>
</dbReference>
<dbReference type="Pfam" id="PF16875">
    <property type="entry name" value="Glyco_hydro_36N"/>
    <property type="match status" value="1"/>
</dbReference>
<feature type="binding site" evidence="7">
    <location>
        <position position="530"/>
    </location>
    <ligand>
        <name>substrate</name>
    </ligand>
</feature>
<keyword evidence="11" id="KW-1185">Reference proteome</keyword>
<proteinExistence type="inferred from homology"/>
<protein>
    <recommendedName>
        <fullName evidence="2 5">Alpha-galactosidase</fullName>
        <ecNumber evidence="2 5">3.2.1.22</ecNumber>
    </recommendedName>
</protein>
<evidence type="ECO:0000256" key="6">
    <source>
        <dbReference type="PIRSR" id="PIRSR005536-1"/>
    </source>
</evidence>
<name>A0AAE3M4I0_9BACT</name>
<evidence type="ECO:0000259" key="9">
    <source>
        <dbReference type="Pfam" id="PF16875"/>
    </source>
</evidence>
<dbReference type="InterPro" id="IPR017853">
    <property type="entry name" value="GH"/>
</dbReference>
<dbReference type="PROSITE" id="PS00512">
    <property type="entry name" value="ALPHA_GALACTOSIDASE"/>
    <property type="match status" value="1"/>
</dbReference>
<reference evidence="10" key="1">
    <citation type="submission" date="2022-10" db="EMBL/GenBank/DDBJ databases">
        <authorList>
            <person name="Yu W.X."/>
        </authorList>
    </citation>
    <scope>NUCLEOTIDE SEQUENCE</scope>
    <source>
        <strain evidence="10">AAT</strain>
    </source>
</reference>
<feature type="active site" description="Nucleophile" evidence="6">
    <location>
        <position position="482"/>
    </location>
</feature>
<dbReference type="InterPro" id="IPR031705">
    <property type="entry name" value="Glyco_hydro_36_C"/>
</dbReference>
<dbReference type="InterPro" id="IPR038417">
    <property type="entry name" value="Alpga-gal_N_sf"/>
</dbReference>
<evidence type="ECO:0000256" key="4">
    <source>
        <dbReference type="ARBA" id="ARBA00023295"/>
    </source>
</evidence>
<dbReference type="PANTHER" id="PTHR43053:SF3">
    <property type="entry name" value="ALPHA-GALACTOSIDASE C-RELATED"/>
    <property type="match status" value="1"/>
</dbReference>
<dbReference type="InterPro" id="IPR031704">
    <property type="entry name" value="Glyco_hydro_36_N"/>
</dbReference>
<dbReference type="EC" id="3.2.1.22" evidence="2 5"/>
<dbReference type="GO" id="GO:0016052">
    <property type="term" value="P:carbohydrate catabolic process"/>
    <property type="evidence" value="ECO:0007669"/>
    <property type="project" value="InterPro"/>
</dbReference>
<keyword evidence="3 5" id="KW-0378">Hydrolase</keyword>
<evidence type="ECO:0000256" key="3">
    <source>
        <dbReference type="ARBA" id="ARBA00022801"/>
    </source>
</evidence>
<comment type="similarity">
    <text evidence="5">Belongs to the glycosyl hydrolase.</text>
</comment>
<dbReference type="InterPro" id="IPR002252">
    <property type="entry name" value="Glyco_hydro_36"/>
</dbReference>
<dbReference type="GO" id="GO:0004557">
    <property type="term" value="F:alpha-galactosidase activity"/>
    <property type="evidence" value="ECO:0007669"/>
    <property type="project" value="UniProtKB-UniRule"/>
</dbReference>
<dbReference type="Gene3D" id="2.70.98.60">
    <property type="entry name" value="alpha-galactosidase from lactobacil brevis"/>
    <property type="match status" value="1"/>
</dbReference>
<keyword evidence="4 5" id="KW-0326">Glycosidase</keyword>
<evidence type="ECO:0000256" key="2">
    <source>
        <dbReference type="ARBA" id="ARBA00012755"/>
    </source>
</evidence>
<dbReference type="PRINTS" id="PR00743">
    <property type="entry name" value="GLHYDRLASE36"/>
</dbReference>
<dbReference type="InterPro" id="IPR000111">
    <property type="entry name" value="Glyco_hydro_27/36_CS"/>
</dbReference>
<feature type="domain" description="Glycosyl hydrolase family 36 C-terminal" evidence="8">
    <location>
        <begin position="654"/>
        <end position="741"/>
    </location>
</feature>
<feature type="binding site" evidence="7">
    <location>
        <begin position="480"/>
        <end position="484"/>
    </location>
    <ligand>
        <name>substrate</name>
    </ligand>
</feature>
<dbReference type="PANTHER" id="PTHR43053">
    <property type="entry name" value="GLYCOSIDASE FAMILY 31"/>
    <property type="match status" value="1"/>
</dbReference>
<evidence type="ECO:0000259" key="8">
    <source>
        <dbReference type="Pfam" id="PF16874"/>
    </source>
</evidence>
<dbReference type="Gene3D" id="2.60.40.1180">
    <property type="entry name" value="Golgi alpha-mannosidase II"/>
    <property type="match status" value="1"/>
</dbReference>
<dbReference type="RefSeq" id="WP_301190411.1">
    <property type="nucleotide sequence ID" value="NZ_JAPDPJ010000020.1"/>
</dbReference>
<dbReference type="CDD" id="cd14791">
    <property type="entry name" value="GH36"/>
    <property type="match status" value="1"/>
</dbReference>
<dbReference type="Pfam" id="PF16874">
    <property type="entry name" value="Glyco_hydro_36C"/>
    <property type="match status" value="1"/>
</dbReference>
<accession>A0AAE3M4I0</accession>
<dbReference type="SUPFAM" id="SSF51445">
    <property type="entry name" value="(Trans)glycosidases"/>
    <property type="match status" value="1"/>
</dbReference>
<comment type="catalytic activity">
    <reaction evidence="1 5">
        <text>Hydrolysis of terminal, non-reducing alpha-D-galactose residues in alpha-D-galactosides, including galactose oligosaccharides, galactomannans and galactolipids.</text>
        <dbReference type="EC" id="3.2.1.22"/>
    </reaction>
</comment>
<feature type="binding site" evidence="7">
    <location>
        <position position="446"/>
    </location>
    <ligand>
        <name>substrate</name>
    </ligand>
</feature>
<dbReference type="EMBL" id="JAPDPJ010000020">
    <property type="protein sequence ID" value="MCW3786846.1"/>
    <property type="molecule type" value="Genomic_DNA"/>
</dbReference>
<dbReference type="InterPro" id="IPR013785">
    <property type="entry name" value="Aldolase_TIM"/>
</dbReference>
<feature type="binding site" evidence="7">
    <location>
        <position position="552"/>
    </location>
    <ligand>
        <name>substrate</name>
    </ligand>
</feature>
<feature type="domain" description="Glycosyl hydrolase family 36 N-terminal" evidence="9">
    <location>
        <begin position="55"/>
        <end position="287"/>
    </location>
</feature>
<evidence type="ECO:0000256" key="5">
    <source>
        <dbReference type="PIRNR" id="PIRNR005536"/>
    </source>
</evidence>